<dbReference type="GO" id="GO:0000398">
    <property type="term" value="P:mRNA splicing, via spliceosome"/>
    <property type="evidence" value="ECO:0007669"/>
    <property type="project" value="InterPro"/>
</dbReference>
<evidence type="ECO:0000256" key="7">
    <source>
        <dbReference type="SAM" id="MobiDB-lite"/>
    </source>
</evidence>
<reference evidence="9" key="1">
    <citation type="submission" date="2023-08" db="EMBL/GenBank/DDBJ databases">
        <title>Black Yeasts Isolated from many extreme environments.</title>
        <authorList>
            <person name="Coleine C."/>
            <person name="Stajich J.E."/>
            <person name="Selbmann L."/>
        </authorList>
    </citation>
    <scope>NUCLEOTIDE SEQUENCE</scope>
    <source>
        <strain evidence="9">CCFEE 5810</strain>
    </source>
</reference>
<dbReference type="Gene3D" id="3.80.10.10">
    <property type="entry name" value="Ribonuclease Inhibitor"/>
    <property type="match status" value="2"/>
</dbReference>
<dbReference type="InterPro" id="IPR001611">
    <property type="entry name" value="Leu-rich_rpt"/>
</dbReference>
<feature type="compositionally biased region" description="Basic and acidic residues" evidence="7">
    <location>
        <begin position="523"/>
        <end position="537"/>
    </location>
</feature>
<feature type="domain" description="CAP-Gly" evidence="8">
    <location>
        <begin position="31"/>
        <end position="77"/>
    </location>
</feature>
<accession>A0AAN7ZL00</accession>
<dbReference type="PROSITE" id="PS50245">
    <property type="entry name" value="CAP_GLY_2"/>
    <property type="match status" value="1"/>
</dbReference>
<evidence type="ECO:0000256" key="6">
    <source>
        <dbReference type="ARBA" id="ARBA00024238"/>
    </source>
</evidence>
<evidence type="ECO:0000256" key="4">
    <source>
        <dbReference type="ARBA" id="ARBA00023242"/>
    </source>
</evidence>
<organism evidence="9 10">
    <name type="scientific">Elasticomyces elasticus</name>
    <dbReference type="NCBI Taxonomy" id="574655"/>
    <lineage>
        <taxon>Eukaryota</taxon>
        <taxon>Fungi</taxon>
        <taxon>Dikarya</taxon>
        <taxon>Ascomycota</taxon>
        <taxon>Pezizomycotina</taxon>
        <taxon>Dothideomycetes</taxon>
        <taxon>Dothideomycetidae</taxon>
        <taxon>Mycosphaerellales</taxon>
        <taxon>Teratosphaeriaceae</taxon>
        <taxon>Elasticomyces</taxon>
    </lineage>
</organism>
<dbReference type="EMBL" id="JAVRQU010000022">
    <property type="protein sequence ID" value="KAK5691238.1"/>
    <property type="molecule type" value="Genomic_DNA"/>
</dbReference>
<protein>
    <recommendedName>
        <fullName evidence="6">U2 small nuclear ribonucleoprotein A'</fullName>
    </recommendedName>
</protein>
<dbReference type="Gene3D" id="2.30.30.190">
    <property type="entry name" value="CAP Gly-rich-like domain"/>
    <property type="match status" value="1"/>
</dbReference>
<comment type="subcellular location">
    <subcellularLocation>
        <location evidence="1">Nucleus</location>
    </subcellularLocation>
</comment>
<sequence length="580" mass="64278">MRGTEDDMTTQYRASQRFSLKGQTLTIRYVGSVHGKSGDWLGVEWDDVSRGKHNGVHEGKKYFDCLSSSPTCASFLRPKQTWDQHRTFLEALREKYVARTKPTESEVIYFASKQAEEVGFDKFAKRQAELRGIHVLVLDRMCMRHSSSDPDVDTILSVCQEITDLDIGGNLFESLSEVHDLCRRLPKLQSLTLNGNRMSLTDIDQVEESTFDGIRTLSLANTLLDWEFELVSLAQQQFPSLQTLLATNNCFRSASPNGDLPASLKTLDLSGNDYATLTDLSGVASSGVQTLLLKDCKIAVIAGTAQKHHPVFISVQELDIRRNNISEWSFFDHLLTSIPSLKHLRTTGNPLYTDLKTHDGKLLTAEDGYMLTIARLPTLGTLNYSKITDKERLNAETYYLGLIAAELRATATDEQAADIRKRHPRYAALCETYGEPDVSRKTVLAAGDVDPDSLAARLVNITFVCGAVEWAEELPKSLSIYAVLGVVGKKLGVMPPRLRLVLETGERDPVGMASEGYGGPEWWHSDDENSADEDGRVASHASGTDLASWVAREVEMPPGTRALGTYVEGMAARVRVEARQ</sequence>
<evidence type="ECO:0000313" key="9">
    <source>
        <dbReference type="EMBL" id="KAK5691238.1"/>
    </source>
</evidence>
<evidence type="ECO:0000256" key="5">
    <source>
        <dbReference type="ARBA" id="ARBA00024196"/>
    </source>
</evidence>
<name>A0AAN7ZL00_9PEZI</name>
<keyword evidence="2" id="KW-0433">Leucine-rich repeat</keyword>
<dbReference type="InterPro" id="IPR044640">
    <property type="entry name" value="RU2A"/>
</dbReference>
<proteinExistence type="inferred from homology"/>
<keyword evidence="4" id="KW-0539">Nucleus</keyword>
<dbReference type="PROSITE" id="PS51450">
    <property type="entry name" value="LRR"/>
    <property type="match status" value="1"/>
</dbReference>
<comment type="similarity">
    <text evidence="5">Belongs to the U2 small nuclear ribonucleoprotein A family.</text>
</comment>
<dbReference type="AlphaFoldDB" id="A0AAN7ZL00"/>
<feature type="region of interest" description="Disordered" evidence="7">
    <location>
        <begin position="511"/>
        <end position="539"/>
    </location>
</feature>
<dbReference type="SMART" id="SM01052">
    <property type="entry name" value="CAP_GLY"/>
    <property type="match status" value="1"/>
</dbReference>
<dbReference type="Proteomes" id="UP001310594">
    <property type="component" value="Unassembled WGS sequence"/>
</dbReference>
<evidence type="ECO:0000256" key="3">
    <source>
        <dbReference type="ARBA" id="ARBA00022737"/>
    </source>
</evidence>
<comment type="caution">
    <text evidence="9">The sequence shown here is derived from an EMBL/GenBank/DDBJ whole genome shotgun (WGS) entry which is preliminary data.</text>
</comment>
<dbReference type="Pfam" id="PF01302">
    <property type="entry name" value="CAP_GLY"/>
    <property type="match status" value="1"/>
</dbReference>
<evidence type="ECO:0000313" key="10">
    <source>
        <dbReference type="Proteomes" id="UP001310594"/>
    </source>
</evidence>
<dbReference type="SUPFAM" id="SSF74924">
    <property type="entry name" value="Cap-Gly domain"/>
    <property type="match status" value="1"/>
</dbReference>
<dbReference type="InterPro" id="IPR036859">
    <property type="entry name" value="CAP-Gly_dom_sf"/>
</dbReference>
<dbReference type="InterPro" id="IPR032675">
    <property type="entry name" value="LRR_dom_sf"/>
</dbReference>
<dbReference type="GO" id="GO:0005634">
    <property type="term" value="C:nucleus"/>
    <property type="evidence" value="ECO:0007669"/>
    <property type="project" value="UniProtKB-SubCell"/>
</dbReference>
<dbReference type="InterPro" id="IPR000938">
    <property type="entry name" value="CAP-Gly_domain"/>
</dbReference>
<dbReference type="GO" id="GO:0030620">
    <property type="term" value="F:U2 snRNA binding"/>
    <property type="evidence" value="ECO:0007669"/>
    <property type="project" value="InterPro"/>
</dbReference>
<dbReference type="PANTHER" id="PTHR10552">
    <property type="entry name" value="U2 SMALL NUCLEAR RIBONUCLEOPROTEIN A"/>
    <property type="match status" value="1"/>
</dbReference>
<gene>
    <name evidence="9" type="ORF">LTR97_011892</name>
</gene>
<dbReference type="PROSITE" id="PS00845">
    <property type="entry name" value="CAP_GLY_1"/>
    <property type="match status" value="1"/>
</dbReference>
<evidence type="ECO:0000259" key="8">
    <source>
        <dbReference type="PROSITE" id="PS50245"/>
    </source>
</evidence>
<keyword evidence="3" id="KW-0677">Repeat</keyword>
<dbReference type="PANTHER" id="PTHR10552:SF6">
    <property type="entry name" value="U2 SMALL NUCLEAR RIBONUCLEOPROTEIN A"/>
    <property type="match status" value="1"/>
</dbReference>
<evidence type="ECO:0000256" key="2">
    <source>
        <dbReference type="ARBA" id="ARBA00022614"/>
    </source>
</evidence>
<dbReference type="SUPFAM" id="SSF52058">
    <property type="entry name" value="L domain-like"/>
    <property type="match status" value="1"/>
</dbReference>
<evidence type="ECO:0000256" key="1">
    <source>
        <dbReference type="ARBA" id="ARBA00004123"/>
    </source>
</evidence>